<dbReference type="InterPro" id="IPR051599">
    <property type="entry name" value="Cell_Envelope_Assoc"/>
</dbReference>
<keyword evidence="1" id="KW-1133">Transmembrane helix</keyword>
<dbReference type="EMBL" id="JADCKC010000001">
    <property type="protein sequence ID" value="MBE5036630.1"/>
    <property type="molecule type" value="Genomic_DNA"/>
</dbReference>
<proteinExistence type="predicted"/>
<accession>A0ABR9R0J7</accession>
<evidence type="ECO:0000259" key="2">
    <source>
        <dbReference type="Pfam" id="PF02698"/>
    </source>
</evidence>
<reference evidence="3 4" key="1">
    <citation type="submission" date="2020-10" db="EMBL/GenBank/DDBJ databases">
        <title>ChiBAC.</title>
        <authorList>
            <person name="Zenner C."/>
            <person name="Hitch T.C.A."/>
            <person name="Clavel T."/>
        </authorList>
    </citation>
    <scope>NUCLEOTIDE SEQUENCE [LARGE SCALE GENOMIC DNA]</scope>
    <source>
        <strain evidence="3 4">DSM 109015</strain>
    </source>
</reference>
<comment type="caution">
    <text evidence="3">The sequence shown here is derived from an EMBL/GenBank/DDBJ whole genome shotgun (WGS) entry which is preliminary data.</text>
</comment>
<protein>
    <submittedName>
        <fullName evidence="3">YdcF family protein</fullName>
    </submittedName>
</protein>
<feature type="transmembrane region" description="Helical" evidence="1">
    <location>
        <begin position="59"/>
        <end position="80"/>
    </location>
</feature>
<dbReference type="InterPro" id="IPR003848">
    <property type="entry name" value="DUF218"/>
</dbReference>
<dbReference type="PANTHER" id="PTHR30336">
    <property type="entry name" value="INNER MEMBRANE PROTEIN, PROBABLE PERMEASE"/>
    <property type="match status" value="1"/>
</dbReference>
<feature type="transmembrane region" description="Helical" evidence="1">
    <location>
        <begin position="7"/>
        <end position="24"/>
    </location>
</feature>
<dbReference type="Proteomes" id="UP000768567">
    <property type="component" value="Unassembled WGS sequence"/>
</dbReference>
<dbReference type="CDD" id="cd06259">
    <property type="entry name" value="YdcF-like"/>
    <property type="match status" value="1"/>
</dbReference>
<keyword evidence="4" id="KW-1185">Reference proteome</keyword>
<dbReference type="Gene3D" id="3.40.50.620">
    <property type="entry name" value="HUPs"/>
    <property type="match status" value="1"/>
</dbReference>
<sequence length="269" mass="29695">MTIIRILAVLLAAYSIGLVFMSNFNMGNLLVWLLTVAVGGYSIWYRPVNRWFSTGPGRVVGVILLIGVIIYGALLVFVSVSGYTNTATGTEQAVIVLGAGLRGDRPSLLLRYRLDKAYEYACEHPDAIVITTGGQGRDETVPEGQAMRDYLIAKGLDPDRVLQETKSTSTEENFLFARQILLDHGMDADGAIVYVTNAFHCYRAGQYARRAGFAEVHALPAGISFLSVLPCYLREVLAVLYYWVFKTSESGPMHAMVGLLSLNKKFFYK</sequence>
<dbReference type="PANTHER" id="PTHR30336:SF4">
    <property type="entry name" value="ENVELOPE BIOGENESIS FACTOR ELYC"/>
    <property type="match status" value="1"/>
</dbReference>
<evidence type="ECO:0000256" key="1">
    <source>
        <dbReference type="SAM" id="Phobius"/>
    </source>
</evidence>
<organism evidence="3 4">
    <name type="scientific">Gemmiger gallinarum</name>
    <dbReference type="NCBI Taxonomy" id="2779354"/>
    <lineage>
        <taxon>Bacteria</taxon>
        <taxon>Bacillati</taxon>
        <taxon>Bacillota</taxon>
        <taxon>Clostridia</taxon>
        <taxon>Eubacteriales</taxon>
        <taxon>Gemmiger</taxon>
    </lineage>
</organism>
<feature type="transmembrane region" description="Helical" evidence="1">
    <location>
        <begin position="30"/>
        <end position="47"/>
    </location>
</feature>
<dbReference type="Pfam" id="PF02698">
    <property type="entry name" value="DUF218"/>
    <property type="match status" value="1"/>
</dbReference>
<name>A0ABR9R0J7_9FIRM</name>
<feature type="domain" description="DUF218" evidence="2">
    <location>
        <begin position="92"/>
        <end position="227"/>
    </location>
</feature>
<evidence type="ECO:0000313" key="4">
    <source>
        <dbReference type="Proteomes" id="UP000768567"/>
    </source>
</evidence>
<dbReference type="RefSeq" id="WP_193499923.1">
    <property type="nucleotide sequence ID" value="NZ_JADCKC010000001.1"/>
</dbReference>
<gene>
    <name evidence="3" type="ORF">INF35_02345</name>
</gene>
<dbReference type="InterPro" id="IPR014729">
    <property type="entry name" value="Rossmann-like_a/b/a_fold"/>
</dbReference>
<keyword evidence="1" id="KW-0472">Membrane</keyword>
<evidence type="ECO:0000313" key="3">
    <source>
        <dbReference type="EMBL" id="MBE5036630.1"/>
    </source>
</evidence>
<keyword evidence="1" id="KW-0812">Transmembrane</keyword>